<proteinExistence type="predicted"/>
<dbReference type="Proteomes" id="UP001318860">
    <property type="component" value="Unassembled WGS sequence"/>
</dbReference>
<organism evidence="2 3">
    <name type="scientific">Rehmannia glutinosa</name>
    <name type="common">Chinese foxglove</name>
    <dbReference type="NCBI Taxonomy" id="99300"/>
    <lineage>
        <taxon>Eukaryota</taxon>
        <taxon>Viridiplantae</taxon>
        <taxon>Streptophyta</taxon>
        <taxon>Embryophyta</taxon>
        <taxon>Tracheophyta</taxon>
        <taxon>Spermatophyta</taxon>
        <taxon>Magnoliopsida</taxon>
        <taxon>eudicotyledons</taxon>
        <taxon>Gunneridae</taxon>
        <taxon>Pentapetalae</taxon>
        <taxon>asterids</taxon>
        <taxon>lamiids</taxon>
        <taxon>Lamiales</taxon>
        <taxon>Orobanchaceae</taxon>
        <taxon>Rehmannieae</taxon>
        <taxon>Rehmannia</taxon>
    </lineage>
</organism>
<protein>
    <submittedName>
        <fullName evidence="2">Uncharacterized protein</fullName>
    </submittedName>
</protein>
<reference evidence="2 3" key="1">
    <citation type="journal article" date="2021" name="Comput. Struct. Biotechnol. J.">
        <title>De novo genome assembly of the potent medicinal plant Rehmannia glutinosa using nanopore technology.</title>
        <authorList>
            <person name="Ma L."/>
            <person name="Dong C."/>
            <person name="Song C."/>
            <person name="Wang X."/>
            <person name="Zheng X."/>
            <person name="Niu Y."/>
            <person name="Chen S."/>
            <person name="Feng W."/>
        </authorList>
    </citation>
    <scope>NUCLEOTIDE SEQUENCE [LARGE SCALE GENOMIC DNA]</scope>
    <source>
        <strain evidence="2">DH-2019</strain>
    </source>
</reference>
<dbReference type="EMBL" id="JABTTQ020003317">
    <property type="protein sequence ID" value="KAK6118581.1"/>
    <property type="molecule type" value="Genomic_DNA"/>
</dbReference>
<evidence type="ECO:0000313" key="3">
    <source>
        <dbReference type="Proteomes" id="UP001318860"/>
    </source>
</evidence>
<evidence type="ECO:0000256" key="1">
    <source>
        <dbReference type="SAM" id="MobiDB-lite"/>
    </source>
</evidence>
<feature type="compositionally biased region" description="Polar residues" evidence="1">
    <location>
        <begin position="234"/>
        <end position="249"/>
    </location>
</feature>
<evidence type="ECO:0000313" key="2">
    <source>
        <dbReference type="EMBL" id="KAK6118581.1"/>
    </source>
</evidence>
<name>A0ABR0U7Z3_REHGL</name>
<feature type="region of interest" description="Disordered" evidence="1">
    <location>
        <begin position="398"/>
        <end position="417"/>
    </location>
</feature>
<comment type="caution">
    <text evidence="2">The sequence shown here is derived from an EMBL/GenBank/DDBJ whole genome shotgun (WGS) entry which is preliminary data.</text>
</comment>
<feature type="region of interest" description="Disordered" evidence="1">
    <location>
        <begin position="184"/>
        <end position="257"/>
    </location>
</feature>
<keyword evidence="3" id="KW-1185">Reference proteome</keyword>
<sequence>MGSSSSRDSSLTRKDGEDIRSVLEDAVVKSNHLYFNEMFDSTSNQFNILDKLAPEPLDGDSKVDLDKDVEFVGLEEDKGPINMEGINCGTLTYEKNKGYDIAMHGNYLHAQPPLISCNRLAPNFLDGRVQNSWELSMISNKSNWTSNGELKLRADKEKLKIMHKDNDGDMHGNDGDMHGNDLQLTHHPNLLKEGPVGLDPLLGPQRPTSAPSLSHDHFSFSGSILHGPAPQPTSPSSGQPMMEASSPSALGSMGPIASGHPLFGLPLNQAHSSGSSINGQQHLRLYEMDKKDGPHSIQAQHQSKGEDGLDPSSTSSIRSPGPLVDGHMQGERGHVDLHSQMEIHSKEHRPVGINPDNISKIGKIHKVVKKFDKKFGNDKFSMTTRSNAKAGKLVHNFLTKGGGSRGLNNSSSHSGNH</sequence>
<gene>
    <name evidence="2" type="ORF">DH2020_047676</name>
</gene>
<accession>A0ABR0U7Z3</accession>
<feature type="region of interest" description="Disordered" evidence="1">
    <location>
        <begin position="292"/>
        <end position="330"/>
    </location>
</feature>
<feature type="compositionally biased region" description="Low complexity" evidence="1">
    <location>
        <begin position="406"/>
        <end position="417"/>
    </location>
</feature>